<organism evidence="1 2">
    <name type="scientific">Caulobacter vibrioides (strain ATCC 19089 / CIP 103742 / CB 15)</name>
    <name type="common">Caulobacter crescentus</name>
    <dbReference type="NCBI Taxonomy" id="190650"/>
    <lineage>
        <taxon>Bacteria</taxon>
        <taxon>Pseudomonadati</taxon>
        <taxon>Pseudomonadota</taxon>
        <taxon>Alphaproteobacteria</taxon>
        <taxon>Caulobacterales</taxon>
        <taxon>Caulobacteraceae</taxon>
        <taxon>Caulobacter</taxon>
    </lineage>
</organism>
<name>Q9A7C9_CAUVC</name>
<dbReference type="HOGENOM" id="CLU_3395720_0_0_5"/>
<protein>
    <submittedName>
        <fullName evidence="1">Uncharacterized protein</fullName>
    </submittedName>
</protein>
<dbReference type="PIR" id="F87471">
    <property type="entry name" value="F87471"/>
</dbReference>
<sequence>MAAHGAPTSGFLLSGEGIAMTGRLSHRRADN</sequence>
<proteinExistence type="predicted"/>
<evidence type="ECO:0000313" key="1">
    <source>
        <dbReference type="EMBL" id="AAK23770.1"/>
    </source>
</evidence>
<dbReference type="Proteomes" id="UP000001816">
    <property type="component" value="Chromosome"/>
</dbReference>
<keyword evidence="2" id="KW-1185">Reference proteome</keyword>
<dbReference type="BioCyc" id="CAULO:CC1794-MONOMER"/>
<reference evidence="1 2" key="1">
    <citation type="journal article" date="2001" name="Proc. Natl. Acad. Sci. U.S.A.">
        <title>Complete genome sequence of Caulobacter crescentus.</title>
        <authorList>
            <person name="Nierman W.C."/>
            <person name="Feldblyum T.V."/>
            <person name="Laub M.T."/>
            <person name="Paulsen I.T."/>
            <person name="Nelson K.E."/>
            <person name="Eisen J.A."/>
            <person name="Heidelberg J.F."/>
            <person name="Alley M.R."/>
            <person name="Ohta N."/>
            <person name="Maddock J.R."/>
            <person name="Potocka I."/>
            <person name="Nelson W.C."/>
            <person name="Newton A."/>
            <person name="Stephens C."/>
            <person name="Phadke N.D."/>
            <person name="Ely B."/>
            <person name="DeBoy R.T."/>
            <person name="Dodson R.J."/>
            <person name="Durkin A.S."/>
            <person name="Gwinn M.L."/>
            <person name="Haft D.H."/>
            <person name="Kolonay J.F."/>
            <person name="Smit J."/>
            <person name="Craven M.B."/>
            <person name="Khouri H."/>
            <person name="Shetty J."/>
            <person name="Berry K."/>
            <person name="Utterback T."/>
            <person name="Tran K."/>
            <person name="Wolf A."/>
            <person name="Vamathevan J."/>
            <person name="Ermolaeva M."/>
            <person name="White O."/>
            <person name="Salzberg S.L."/>
            <person name="Venter J.C."/>
            <person name="Shapiro L."/>
            <person name="Fraser C.M."/>
        </authorList>
    </citation>
    <scope>NUCLEOTIDE SEQUENCE [LARGE SCALE GENOMIC DNA]</scope>
    <source>
        <strain evidence="2">ATCC 19089 / CB15</strain>
    </source>
</reference>
<dbReference type="AlphaFoldDB" id="Q9A7C9"/>
<dbReference type="EnsemblBacteria" id="AAK23770">
    <property type="protein sequence ID" value="AAK23770"/>
    <property type="gene ID" value="CC_1794"/>
</dbReference>
<gene>
    <name evidence="1" type="ordered locus">CC_1794</name>
</gene>
<accession>Q9A7C9</accession>
<dbReference type="EMBL" id="AE005673">
    <property type="protein sequence ID" value="AAK23770.1"/>
    <property type="molecule type" value="Genomic_DNA"/>
</dbReference>
<dbReference type="KEGG" id="ccr:CC_1794"/>
<evidence type="ECO:0000313" key="2">
    <source>
        <dbReference type="Proteomes" id="UP000001816"/>
    </source>
</evidence>